<dbReference type="VEuPathDB" id="FungiDB:MAPG_09018"/>
<protein>
    <recommendedName>
        <fullName evidence="3">Nephrocystin 3-like N-terminal domain-containing protein</fullName>
    </recommendedName>
</protein>
<sequence length="767" mass="84684">MEQQQPHPIPAGRQLPPSVNFIQTTLPRKLDVLRGAHVYYNPQSNQFEPVKTTAAAMPPSSIGGKARPEVTRERNIEPPVRELVPAVEAMVFWNAILEPAMRRFSTQNQPEPGALVEKPQYSIRAKKEWRSIHENLQSAQDVFNAAGKPVLSRLKHIYRKVADHAETLQEVIAAAPDEGAYVSLVKSVLGLLLGALGASAKVRMKVTGFADEEDMKKGFSKVEIFLAAFPGDPNIKEASVDLIACILKAVERAILYFLSGTFSRVGGIGKQDLIDSIEKIPERTKELMGRVEESHIWGLQKASGLTLANIEELRLLNVENAMAISLKTDKIFSQGREIMLRLDSVGGIVHEHMQQFTQQQEVRDANFKAELQANIMNGVKILFDDYAENIKESLRQEIEVSVRSHSSAATSRNPSPGPEQQQQSPPQWPPQNTYGPPPPPWPQDPYAAYYQHHQQQQQFYPQNPSYLTSPPPVYAHPQYYQQLLPVPPPPPVPEPTTIPVTALLSALGSFCGLDKRDVQTALSQSESIPIPYRLRAQEIIQAREFRAWATAPSSRELLILGDPSLEHVQAGAAVSLVTASLTESLRARGAGFATLAFFCGLHTRRDDAHVGAAATIRALIAQLLEQHYVGYRFQQGDLGLSLEQLAGSTDSTTTAADLAALCALFEWLVKWLPRDKTLVVVVDGIGEYEATQFKEGMLVVLRCLLGLVAASEAKKQGPVVKVLATCPTGTISLRSEFRSNGPESILVMEALEVVNERMDMELSLPWR</sequence>
<evidence type="ECO:0000313" key="4">
    <source>
        <dbReference type="EMBL" id="KLU90053.1"/>
    </source>
</evidence>
<dbReference type="EMBL" id="ADBL01002208">
    <property type="status" value="NOT_ANNOTATED_CDS"/>
    <property type="molecule type" value="Genomic_DNA"/>
</dbReference>
<dbReference type="OrthoDB" id="5419927at2759"/>
<feature type="domain" description="Nephrocystin 3-like N-terminal" evidence="3">
    <location>
        <begin position="537"/>
        <end position="725"/>
    </location>
</feature>
<evidence type="ECO:0000256" key="2">
    <source>
        <dbReference type="SAM" id="MobiDB-lite"/>
    </source>
</evidence>
<dbReference type="STRING" id="644358.A0A0C4E8U9"/>
<keyword evidence="1" id="KW-0677">Repeat</keyword>
<proteinExistence type="predicted"/>
<evidence type="ECO:0000256" key="1">
    <source>
        <dbReference type="ARBA" id="ARBA00022737"/>
    </source>
</evidence>
<dbReference type="EnsemblFungi" id="MAPG_09018T0">
    <property type="protein sequence ID" value="MAPG_09018T0"/>
    <property type="gene ID" value="MAPG_09018"/>
</dbReference>
<reference evidence="5" key="5">
    <citation type="submission" date="2015-06" db="UniProtKB">
        <authorList>
            <consortium name="EnsemblFungi"/>
        </authorList>
    </citation>
    <scope>IDENTIFICATION</scope>
    <source>
        <strain evidence="5">ATCC 64411</strain>
    </source>
</reference>
<reference evidence="5" key="4">
    <citation type="journal article" date="2015" name="G3 (Bethesda)">
        <title>Genome sequences of three phytopathogenic species of the Magnaporthaceae family of fungi.</title>
        <authorList>
            <person name="Okagaki L.H."/>
            <person name="Nunes C.C."/>
            <person name="Sailsbery J."/>
            <person name="Clay B."/>
            <person name="Brown D."/>
            <person name="John T."/>
            <person name="Oh Y."/>
            <person name="Young N."/>
            <person name="Fitzgerald M."/>
            <person name="Haas B.J."/>
            <person name="Zeng Q."/>
            <person name="Young S."/>
            <person name="Adiconis X."/>
            <person name="Fan L."/>
            <person name="Levin J.Z."/>
            <person name="Mitchell T.K."/>
            <person name="Okubara P.A."/>
            <person name="Farman M.L."/>
            <person name="Kohn L.M."/>
            <person name="Birren B."/>
            <person name="Ma L.-J."/>
            <person name="Dean R.A."/>
        </authorList>
    </citation>
    <scope>NUCLEOTIDE SEQUENCE</scope>
    <source>
        <strain evidence="5">ATCC 64411 / 73-15</strain>
    </source>
</reference>
<feature type="compositionally biased region" description="Polar residues" evidence="2">
    <location>
        <begin position="403"/>
        <end position="413"/>
    </location>
</feature>
<keyword evidence="6" id="KW-1185">Reference proteome</keyword>
<reference evidence="6" key="1">
    <citation type="submission" date="2010-05" db="EMBL/GenBank/DDBJ databases">
        <title>The genome sequence of Magnaporthe poae strain ATCC 64411.</title>
        <authorList>
            <person name="Ma L.-J."/>
            <person name="Dead R."/>
            <person name="Young S."/>
            <person name="Zeng Q."/>
            <person name="Koehrsen M."/>
            <person name="Alvarado L."/>
            <person name="Berlin A."/>
            <person name="Chapman S.B."/>
            <person name="Chen Z."/>
            <person name="Freedman E."/>
            <person name="Gellesch M."/>
            <person name="Goldberg J."/>
            <person name="Griggs A."/>
            <person name="Gujja S."/>
            <person name="Heilman E.R."/>
            <person name="Heiman D."/>
            <person name="Hepburn T."/>
            <person name="Howarth C."/>
            <person name="Jen D."/>
            <person name="Larson L."/>
            <person name="Mehta T."/>
            <person name="Neiman D."/>
            <person name="Pearson M."/>
            <person name="Roberts A."/>
            <person name="Saif S."/>
            <person name="Shea T."/>
            <person name="Shenoy N."/>
            <person name="Sisk P."/>
            <person name="Stolte C."/>
            <person name="Sykes S."/>
            <person name="Walk T."/>
            <person name="White J."/>
            <person name="Yandava C."/>
            <person name="Haas B."/>
            <person name="Nusbaum C."/>
            <person name="Birren B."/>
        </authorList>
    </citation>
    <scope>NUCLEOTIDE SEQUENCE [LARGE SCALE GENOMIC DNA]</scope>
    <source>
        <strain evidence="6">ATCC 64411 / 73-15</strain>
    </source>
</reference>
<reference evidence="4" key="3">
    <citation type="submission" date="2011-03" db="EMBL/GenBank/DDBJ databases">
        <title>Annotation of Magnaporthe poae ATCC 64411.</title>
        <authorList>
            <person name="Ma L.-J."/>
            <person name="Dead R."/>
            <person name="Young S.K."/>
            <person name="Zeng Q."/>
            <person name="Gargeya S."/>
            <person name="Fitzgerald M."/>
            <person name="Haas B."/>
            <person name="Abouelleil A."/>
            <person name="Alvarado L."/>
            <person name="Arachchi H.M."/>
            <person name="Berlin A."/>
            <person name="Brown A."/>
            <person name="Chapman S.B."/>
            <person name="Chen Z."/>
            <person name="Dunbar C."/>
            <person name="Freedman E."/>
            <person name="Gearin G."/>
            <person name="Gellesch M."/>
            <person name="Goldberg J."/>
            <person name="Griggs A."/>
            <person name="Gujja S."/>
            <person name="Heiman D."/>
            <person name="Howarth C."/>
            <person name="Larson L."/>
            <person name="Lui A."/>
            <person name="MacDonald P.J.P."/>
            <person name="Mehta T."/>
            <person name="Montmayeur A."/>
            <person name="Murphy C."/>
            <person name="Neiman D."/>
            <person name="Pearson M."/>
            <person name="Priest M."/>
            <person name="Roberts A."/>
            <person name="Saif S."/>
            <person name="Shea T."/>
            <person name="Shenoy N."/>
            <person name="Sisk P."/>
            <person name="Stolte C."/>
            <person name="Sykes S."/>
            <person name="Yandava C."/>
            <person name="Wortman J."/>
            <person name="Nusbaum C."/>
            <person name="Birren B."/>
        </authorList>
    </citation>
    <scope>NUCLEOTIDE SEQUENCE</scope>
    <source>
        <strain evidence="4">ATCC 64411</strain>
    </source>
</reference>
<dbReference type="OMA" id="WRSIHEN"/>
<organism evidence="5 6">
    <name type="scientific">Magnaporthiopsis poae (strain ATCC 64411 / 73-15)</name>
    <name type="common">Kentucky bluegrass fungus</name>
    <name type="synonym">Magnaporthe poae</name>
    <dbReference type="NCBI Taxonomy" id="644358"/>
    <lineage>
        <taxon>Eukaryota</taxon>
        <taxon>Fungi</taxon>
        <taxon>Dikarya</taxon>
        <taxon>Ascomycota</taxon>
        <taxon>Pezizomycotina</taxon>
        <taxon>Sordariomycetes</taxon>
        <taxon>Sordariomycetidae</taxon>
        <taxon>Magnaporthales</taxon>
        <taxon>Magnaporthaceae</taxon>
        <taxon>Magnaporthiopsis</taxon>
    </lineage>
</organism>
<dbReference type="eggNOG" id="ENOG502SHRF">
    <property type="taxonomic scope" value="Eukaryota"/>
</dbReference>
<dbReference type="Pfam" id="PF24883">
    <property type="entry name" value="NPHP3_N"/>
    <property type="match status" value="1"/>
</dbReference>
<dbReference type="InterPro" id="IPR056884">
    <property type="entry name" value="NPHP3-like_N"/>
</dbReference>
<accession>A0A0C4E8U9</accession>
<dbReference type="Proteomes" id="UP000011715">
    <property type="component" value="Unassembled WGS sequence"/>
</dbReference>
<evidence type="ECO:0000313" key="5">
    <source>
        <dbReference type="EnsemblFungi" id="MAPG_09018T0"/>
    </source>
</evidence>
<dbReference type="AlphaFoldDB" id="A0A0C4E8U9"/>
<evidence type="ECO:0000313" key="6">
    <source>
        <dbReference type="Proteomes" id="UP000011715"/>
    </source>
</evidence>
<feature type="region of interest" description="Disordered" evidence="2">
    <location>
        <begin position="401"/>
        <end position="446"/>
    </location>
</feature>
<feature type="compositionally biased region" description="Low complexity" evidence="2">
    <location>
        <begin position="418"/>
        <end position="434"/>
    </location>
</feature>
<name>A0A0C4E8U9_MAGP6</name>
<dbReference type="PANTHER" id="PTHR40619">
    <property type="entry name" value="FUNGAL STAND N-TERMINAL GOODBYE DOMAIN-CONTAINING PROTEIN"/>
    <property type="match status" value="1"/>
</dbReference>
<evidence type="ECO:0000259" key="3">
    <source>
        <dbReference type="Pfam" id="PF24883"/>
    </source>
</evidence>
<gene>
    <name evidence="4" type="ORF">MAPG_09018</name>
</gene>
<dbReference type="PANTHER" id="PTHR40619:SF3">
    <property type="entry name" value="FUNGAL STAND N-TERMINAL GOODBYE DOMAIN-CONTAINING PROTEIN"/>
    <property type="match status" value="1"/>
</dbReference>
<dbReference type="EMBL" id="GL876974">
    <property type="protein sequence ID" value="KLU90053.1"/>
    <property type="molecule type" value="Genomic_DNA"/>
</dbReference>
<reference evidence="4" key="2">
    <citation type="submission" date="2010-05" db="EMBL/GenBank/DDBJ databases">
        <title>The Genome Sequence of Magnaporthe poae strain ATCC 64411.</title>
        <authorList>
            <consortium name="The Broad Institute Genome Sequencing Platform"/>
            <consortium name="Broad Institute Genome Sequencing Center for Infectious Disease"/>
            <person name="Ma L.-J."/>
            <person name="Dead R."/>
            <person name="Young S."/>
            <person name="Zeng Q."/>
            <person name="Koehrsen M."/>
            <person name="Alvarado L."/>
            <person name="Berlin A."/>
            <person name="Chapman S.B."/>
            <person name="Chen Z."/>
            <person name="Freedman E."/>
            <person name="Gellesch M."/>
            <person name="Goldberg J."/>
            <person name="Griggs A."/>
            <person name="Gujja S."/>
            <person name="Heilman E.R."/>
            <person name="Heiman D."/>
            <person name="Hepburn T."/>
            <person name="Howarth C."/>
            <person name="Jen D."/>
            <person name="Larson L."/>
            <person name="Mehta T."/>
            <person name="Neiman D."/>
            <person name="Pearson M."/>
            <person name="Roberts A."/>
            <person name="Saif S."/>
            <person name="Shea T."/>
            <person name="Shenoy N."/>
            <person name="Sisk P."/>
            <person name="Stolte C."/>
            <person name="Sykes S."/>
            <person name="Walk T."/>
            <person name="White J."/>
            <person name="Yandava C."/>
            <person name="Haas B."/>
            <person name="Nusbaum C."/>
            <person name="Birren B."/>
        </authorList>
    </citation>
    <scope>NUCLEOTIDE SEQUENCE</scope>
    <source>
        <strain evidence="4">ATCC 64411</strain>
    </source>
</reference>